<dbReference type="FunFam" id="1.10.150.60:FF:000022">
    <property type="entry name" value="High mobility group B protein 15"/>
    <property type="match status" value="1"/>
</dbReference>
<evidence type="ECO:0000259" key="8">
    <source>
        <dbReference type="PROSITE" id="PS50118"/>
    </source>
</evidence>
<dbReference type="PROSITE" id="PS50118">
    <property type="entry name" value="HMG_BOX_2"/>
    <property type="match status" value="1"/>
</dbReference>
<dbReference type="Proteomes" id="UP001140949">
    <property type="component" value="Unassembled WGS sequence"/>
</dbReference>
<reference evidence="10" key="2">
    <citation type="submission" date="2023-04" db="EMBL/GenBank/DDBJ databases">
        <authorList>
            <person name="Bruccoleri R.E."/>
            <person name="Oakeley E.J."/>
            <person name="Faust A.-M."/>
            <person name="Dessus-Babus S."/>
            <person name="Altorfer M."/>
            <person name="Burckhardt D."/>
            <person name="Oertli M."/>
            <person name="Naumann U."/>
            <person name="Petersen F."/>
            <person name="Wong J."/>
        </authorList>
    </citation>
    <scope>NUCLEOTIDE SEQUENCE</scope>
    <source>
        <strain evidence="10">GSM-AAB239-AS_SAM_17_03QT</strain>
        <tissue evidence="10">Leaf</tissue>
    </source>
</reference>
<feature type="compositionally biased region" description="Polar residues" evidence="7">
    <location>
        <begin position="187"/>
        <end position="199"/>
    </location>
</feature>
<gene>
    <name evidence="10" type="ORF">M6B38_195435</name>
</gene>
<feature type="region of interest" description="Disordered" evidence="7">
    <location>
        <begin position="248"/>
        <end position="273"/>
    </location>
</feature>
<dbReference type="AlphaFoldDB" id="A0AAX6EEN4"/>
<feature type="domain" description="HMG box" evidence="8">
    <location>
        <begin position="267"/>
        <end position="334"/>
    </location>
</feature>
<keyword evidence="4 6" id="KW-0539">Nucleus</keyword>
<dbReference type="SMART" id="SM00398">
    <property type="entry name" value="HMG"/>
    <property type="match status" value="1"/>
</dbReference>
<evidence type="ECO:0000259" key="9">
    <source>
        <dbReference type="PROSITE" id="PS51011"/>
    </source>
</evidence>
<dbReference type="Pfam" id="PF00505">
    <property type="entry name" value="HMG_box"/>
    <property type="match status" value="1"/>
</dbReference>
<dbReference type="Pfam" id="PF01388">
    <property type="entry name" value="ARID"/>
    <property type="match status" value="1"/>
</dbReference>
<feature type="compositionally biased region" description="Basic residues" evidence="7">
    <location>
        <begin position="249"/>
        <end position="260"/>
    </location>
</feature>
<feature type="DNA-binding region" description="HMG box" evidence="6">
    <location>
        <begin position="267"/>
        <end position="334"/>
    </location>
</feature>
<evidence type="ECO:0000256" key="5">
    <source>
        <dbReference type="ARBA" id="ARBA00054600"/>
    </source>
</evidence>
<dbReference type="SUPFAM" id="SSF46774">
    <property type="entry name" value="ARID-like"/>
    <property type="match status" value="1"/>
</dbReference>
<protein>
    <submittedName>
        <fullName evidence="10">High mobility group B protein 15-like</fullName>
    </submittedName>
</protein>
<keyword evidence="1" id="KW-0805">Transcription regulation</keyword>
<reference evidence="10" key="1">
    <citation type="journal article" date="2023" name="GigaByte">
        <title>Genome assembly of the bearded iris, Iris pallida Lam.</title>
        <authorList>
            <person name="Bruccoleri R.E."/>
            <person name="Oakeley E.J."/>
            <person name="Faust A.M.E."/>
            <person name="Altorfer M."/>
            <person name="Dessus-Babus S."/>
            <person name="Burckhardt D."/>
            <person name="Oertli M."/>
            <person name="Naumann U."/>
            <person name="Petersen F."/>
            <person name="Wong J."/>
        </authorList>
    </citation>
    <scope>NUCLEOTIDE SEQUENCE</scope>
    <source>
        <strain evidence="10">GSM-AAB239-AS_SAM_17_03QT</strain>
    </source>
</reference>
<comment type="function">
    <text evidence="5">Binds preferentially DNA with A/T-rich content.</text>
</comment>
<evidence type="ECO:0000313" key="11">
    <source>
        <dbReference type="Proteomes" id="UP001140949"/>
    </source>
</evidence>
<dbReference type="EMBL" id="JANAVB010037416">
    <property type="protein sequence ID" value="KAJ6802408.1"/>
    <property type="molecule type" value="Genomic_DNA"/>
</dbReference>
<evidence type="ECO:0000256" key="3">
    <source>
        <dbReference type="ARBA" id="ARBA00023163"/>
    </source>
</evidence>
<keyword evidence="2 6" id="KW-0238">DNA-binding</keyword>
<dbReference type="SMART" id="SM01014">
    <property type="entry name" value="ARID"/>
    <property type="match status" value="1"/>
</dbReference>
<dbReference type="PANTHER" id="PTHR46691">
    <property type="entry name" value="HIGH MOBILITY GROUP B PROTEIN 9"/>
    <property type="match status" value="1"/>
</dbReference>
<proteinExistence type="predicted"/>
<organism evidence="10 11">
    <name type="scientific">Iris pallida</name>
    <name type="common">Sweet iris</name>
    <dbReference type="NCBI Taxonomy" id="29817"/>
    <lineage>
        <taxon>Eukaryota</taxon>
        <taxon>Viridiplantae</taxon>
        <taxon>Streptophyta</taxon>
        <taxon>Embryophyta</taxon>
        <taxon>Tracheophyta</taxon>
        <taxon>Spermatophyta</taxon>
        <taxon>Magnoliopsida</taxon>
        <taxon>Liliopsida</taxon>
        <taxon>Asparagales</taxon>
        <taxon>Iridaceae</taxon>
        <taxon>Iridoideae</taxon>
        <taxon>Irideae</taxon>
        <taxon>Iris</taxon>
    </lineage>
</organism>
<evidence type="ECO:0000313" key="10">
    <source>
        <dbReference type="EMBL" id="KAJ6802408.1"/>
    </source>
</evidence>
<dbReference type="PANTHER" id="PTHR46691:SF3">
    <property type="entry name" value="HIGH MOBILITY GROUP B PROTEIN 15"/>
    <property type="match status" value="1"/>
</dbReference>
<evidence type="ECO:0000256" key="2">
    <source>
        <dbReference type="ARBA" id="ARBA00023125"/>
    </source>
</evidence>
<dbReference type="Gene3D" id="1.10.150.60">
    <property type="entry name" value="ARID DNA-binding domain"/>
    <property type="match status" value="1"/>
</dbReference>
<dbReference type="InterPro" id="IPR009071">
    <property type="entry name" value="HMG_box_dom"/>
</dbReference>
<dbReference type="InterPro" id="IPR036910">
    <property type="entry name" value="HMG_box_dom_sf"/>
</dbReference>
<evidence type="ECO:0000256" key="1">
    <source>
        <dbReference type="ARBA" id="ARBA00023015"/>
    </source>
</evidence>
<dbReference type="InterPro" id="IPR001606">
    <property type="entry name" value="ARID_dom"/>
</dbReference>
<dbReference type="GO" id="GO:0005634">
    <property type="term" value="C:nucleus"/>
    <property type="evidence" value="ECO:0007669"/>
    <property type="project" value="UniProtKB-UniRule"/>
</dbReference>
<evidence type="ECO:0000256" key="6">
    <source>
        <dbReference type="PROSITE-ProRule" id="PRU00267"/>
    </source>
</evidence>
<comment type="caution">
    <text evidence="10">The sequence shown here is derived from an EMBL/GenBank/DDBJ whole genome shotgun (WGS) entry which is preliminary data.</text>
</comment>
<keyword evidence="3" id="KW-0804">Transcription</keyword>
<dbReference type="InterPro" id="IPR045303">
    <property type="entry name" value="ARID_HMGB9-like"/>
</dbReference>
<evidence type="ECO:0000256" key="4">
    <source>
        <dbReference type="ARBA" id="ARBA00023242"/>
    </source>
</evidence>
<feature type="region of interest" description="Disordered" evidence="7">
    <location>
        <begin position="177"/>
        <end position="199"/>
    </location>
</feature>
<dbReference type="FunFam" id="1.10.30.10:FF:000055">
    <property type="entry name" value="High mobility group B protein 15"/>
    <property type="match status" value="1"/>
</dbReference>
<feature type="compositionally biased region" description="Acidic residues" evidence="7">
    <location>
        <begin position="383"/>
        <end position="392"/>
    </location>
</feature>
<dbReference type="CDD" id="cd22009">
    <property type="entry name" value="HMG-box_AtHMGB9-like"/>
    <property type="match status" value="1"/>
</dbReference>
<keyword evidence="11" id="KW-1185">Reference proteome</keyword>
<feature type="domain" description="ARID" evidence="9">
    <location>
        <begin position="53"/>
        <end position="144"/>
    </location>
</feature>
<accession>A0AAX6EEN4</accession>
<name>A0AAX6EEN4_IRIPA</name>
<dbReference type="InterPro" id="IPR036431">
    <property type="entry name" value="ARID_dom_sf"/>
</dbReference>
<dbReference type="SUPFAM" id="SSF47095">
    <property type="entry name" value="HMG-box"/>
    <property type="match status" value="1"/>
</dbReference>
<evidence type="ECO:0000256" key="7">
    <source>
        <dbReference type="SAM" id="MobiDB-lite"/>
    </source>
</evidence>
<feature type="region of interest" description="Disordered" evidence="7">
    <location>
        <begin position="371"/>
        <end position="469"/>
    </location>
</feature>
<dbReference type="Gene3D" id="1.10.30.10">
    <property type="entry name" value="High mobility group box domain"/>
    <property type="match status" value="1"/>
</dbReference>
<dbReference type="CDD" id="cd16872">
    <property type="entry name" value="ARID_HMGB9-like"/>
    <property type="match status" value="1"/>
</dbReference>
<dbReference type="GO" id="GO:0003677">
    <property type="term" value="F:DNA binding"/>
    <property type="evidence" value="ECO:0007669"/>
    <property type="project" value="UniProtKB-UniRule"/>
</dbReference>
<dbReference type="SMART" id="SM00501">
    <property type="entry name" value="BRIGHT"/>
    <property type="match status" value="1"/>
</dbReference>
<sequence length="469" mass="51783">MSNGNAGNCSAKGKEVAMLNPSQGRAVVEQKVMTQANYRHIYPEPLANYKDVVDNQELFMNTLGKVHAVMGTKFMIPTIGGRELDLHRLFVEVTSRGGIEKVIGDRRWREVTAVFSFPSTATNASFVLRKYYMSLLHHYEQIYFFRSQGWNSPPTTYTPSATSVPPEKSIEPLAHSSNLLGKRRSNGESAPTGPSASTSRSVIGVIDGKFEHGYFVSVMIGTQKLKGVLYHTAEPTAVDSAGFADSTKVVRRRRRRKKLSKRDPTHPKPNRSGYNFFFAEQHARLKPLHPGKDREISKMIGDLWNRLTETEKAIYQEKGVKDKERYRSELAVYKERQILGQVIRNAVPIQQRPADPGLAMEGASTKMLIDEDDLPCANPNDSSSDDSIDSEEEEKKSDEDSEPETFPDIAGGGTGTESASLAADPSNEGDDFELRRRDVPLAGAEADLLPSSSEDAESKKGGGPSVGQQ</sequence>
<dbReference type="PROSITE" id="PS51011">
    <property type="entry name" value="ARID"/>
    <property type="match status" value="1"/>
</dbReference>